<comment type="caution">
    <text evidence="1">The sequence shown here is derived from an EMBL/GenBank/DDBJ whole genome shotgun (WGS) entry which is preliminary data.</text>
</comment>
<accession>A0ACC3NLC8</accession>
<name>A0ACC3NLC8_9PEZI</name>
<organism evidence="1 2">
    <name type="scientific">Vermiconidia calcicola</name>
    <dbReference type="NCBI Taxonomy" id="1690605"/>
    <lineage>
        <taxon>Eukaryota</taxon>
        <taxon>Fungi</taxon>
        <taxon>Dikarya</taxon>
        <taxon>Ascomycota</taxon>
        <taxon>Pezizomycotina</taxon>
        <taxon>Dothideomycetes</taxon>
        <taxon>Dothideomycetidae</taxon>
        <taxon>Mycosphaerellales</taxon>
        <taxon>Extremaceae</taxon>
        <taxon>Vermiconidia</taxon>
    </lineage>
</organism>
<gene>
    <name evidence="1" type="ORF">LTR37_004783</name>
</gene>
<evidence type="ECO:0000313" key="2">
    <source>
        <dbReference type="Proteomes" id="UP001281147"/>
    </source>
</evidence>
<protein>
    <submittedName>
        <fullName evidence="1">Uncharacterized protein</fullName>
    </submittedName>
</protein>
<keyword evidence="2" id="KW-1185">Reference proteome</keyword>
<proteinExistence type="predicted"/>
<reference evidence="1" key="1">
    <citation type="submission" date="2023-07" db="EMBL/GenBank/DDBJ databases">
        <title>Black Yeasts Isolated from many extreme environments.</title>
        <authorList>
            <person name="Coleine C."/>
            <person name="Stajich J.E."/>
            <person name="Selbmann L."/>
        </authorList>
    </citation>
    <scope>NUCLEOTIDE SEQUENCE</scope>
    <source>
        <strain evidence="1">CCFEE 5714</strain>
    </source>
</reference>
<evidence type="ECO:0000313" key="1">
    <source>
        <dbReference type="EMBL" id="KAK3718867.1"/>
    </source>
</evidence>
<sequence length="265" mass="29430">MATPDGRETFEKILNVRDVGQHINHLSNQQLLRSGLLFRGARPDGATPPDRQRLVKELGIKTILDLRTPTEHVEQARKHAADISSAPALTPSDPAEPLRIGDIEYRDINLNGSGYMNALIWQLSYVQMAQLFGLYAFGWRKEAISVLGQNVMAERGLSGLAIDTLVHCKRELKEVCDVLCGASAYPVLVHYYRMSESELAPEREEKVAEVRSIGLTDAFADCPEDWAETVCNHIDQACGGAEEYLQSCGVGAEQRDKLRNALKVR</sequence>
<dbReference type="Proteomes" id="UP001281147">
    <property type="component" value="Unassembled WGS sequence"/>
</dbReference>
<dbReference type="EMBL" id="JAUTXU010000029">
    <property type="protein sequence ID" value="KAK3718867.1"/>
    <property type="molecule type" value="Genomic_DNA"/>
</dbReference>